<gene>
    <name evidence="1" type="ORF">EVA_12174</name>
</gene>
<organism evidence="1">
    <name type="scientific">gut metagenome</name>
    <dbReference type="NCBI Taxonomy" id="749906"/>
    <lineage>
        <taxon>unclassified sequences</taxon>
        <taxon>metagenomes</taxon>
        <taxon>organismal metagenomes</taxon>
    </lineage>
</organism>
<dbReference type="EMBL" id="AMCI01003680">
    <property type="protein sequence ID" value="EJW99717.1"/>
    <property type="molecule type" value="Genomic_DNA"/>
</dbReference>
<comment type="caution">
    <text evidence="1">The sequence shown here is derived from an EMBL/GenBank/DDBJ whole genome shotgun (WGS) entry which is preliminary data.</text>
</comment>
<sequence length="55" mass="5302">MVAIVVSSAVTLAAKAAGTHSSTQAKAPAASNALASSIIFCAASMSLPCTLKPPS</sequence>
<proteinExistence type="predicted"/>
<protein>
    <submittedName>
        <fullName evidence="1">Uncharacterized protein</fullName>
    </submittedName>
</protein>
<evidence type="ECO:0000313" key="1">
    <source>
        <dbReference type="EMBL" id="EJW99717.1"/>
    </source>
</evidence>
<dbReference type="AlphaFoldDB" id="J9GD74"/>
<name>J9GD74_9ZZZZ</name>
<reference evidence="1" key="1">
    <citation type="journal article" date="2012" name="PLoS ONE">
        <title>Gene sets for utilization of primary and secondary nutrition supplies in the distal gut of endangered iberian lynx.</title>
        <authorList>
            <person name="Alcaide M."/>
            <person name="Messina E."/>
            <person name="Richter M."/>
            <person name="Bargiela R."/>
            <person name="Peplies J."/>
            <person name="Huws S.A."/>
            <person name="Newbold C.J."/>
            <person name="Golyshin P.N."/>
            <person name="Simon M.A."/>
            <person name="Lopez G."/>
            <person name="Yakimov M.M."/>
            <person name="Ferrer M."/>
        </authorList>
    </citation>
    <scope>NUCLEOTIDE SEQUENCE</scope>
</reference>
<accession>J9GD74</accession>